<feature type="domain" description="CCHC-type" evidence="3">
    <location>
        <begin position="273"/>
        <end position="288"/>
    </location>
</feature>
<feature type="compositionally biased region" description="Basic and acidic residues" evidence="2">
    <location>
        <begin position="239"/>
        <end position="254"/>
    </location>
</feature>
<dbReference type="PANTHER" id="PTHR35317:SF38">
    <property type="entry name" value="RNA-DIRECTED DNA POLYMERASE"/>
    <property type="match status" value="1"/>
</dbReference>
<evidence type="ECO:0000256" key="2">
    <source>
        <dbReference type="SAM" id="MobiDB-lite"/>
    </source>
</evidence>
<gene>
    <name evidence="4" type="ORF">Tco_1056861</name>
</gene>
<keyword evidence="1" id="KW-0863">Zinc-finger</keyword>
<protein>
    <submittedName>
        <fullName evidence="4">Zinc finger, CCHC-type containing protein</fullName>
    </submittedName>
</protein>
<dbReference type="InterPro" id="IPR036397">
    <property type="entry name" value="RNaseH_sf"/>
</dbReference>
<keyword evidence="1" id="KW-0862">Zinc</keyword>
<reference evidence="4" key="2">
    <citation type="submission" date="2022-01" db="EMBL/GenBank/DDBJ databases">
        <authorList>
            <person name="Yamashiro T."/>
            <person name="Shiraishi A."/>
            <person name="Satake H."/>
            <person name="Nakayama K."/>
        </authorList>
    </citation>
    <scope>NUCLEOTIDE SEQUENCE</scope>
</reference>
<accession>A0ABQ5H4H2</accession>
<name>A0ABQ5H4H2_9ASTR</name>
<dbReference type="InterPro" id="IPR012337">
    <property type="entry name" value="RNaseH-like_sf"/>
</dbReference>
<evidence type="ECO:0000259" key="3">
    <source>
        <dbReference type="PROSITE" id="PS50158"/>
    </source>
</evidence>
<reference evidence="4" key="1">
    <citation type="journal article" date="2022" name="Int. J. Mol. Sci.">
        <title>Draft Genome of Tanacetum Coccineum: Genomic Comparison of Closely Related Tanacetum-Family Plants.</title>
        <authorList>
            <person name="Yamashiro T."/>
            <person name="Shiraishi A."/>
            <person name="Nakayama K."/>
            <person name="Satake H."/>
        </authorList>
    </citation>
    <scope>NUCLEOTIDE SEQUENCE</scope>
</reference>
<dbReference type="PROSITE" id="PS50158">
    <property type="entry name" value="ZF_CCHC"/>
    <property type="match status" value="1"/>
</dbReference>
<dbReference type="InterPro" id="IPR001878">
    <property type="entry name" value="Znf_CCHC"/>
</dbReference>
<dbReference type="PANTHER" id="PTHR35317">
    <property type="entry name" value="OS04G0629600 PROTEIN"/>
    <property type="match status" value="1"/>
</dbReference>
<sequence>MTKESGDTSKREVSTTSTPQFQCPILKPSNYSLWAIRMQIILEANGLWETIEPNDKTQADNKKDKTAIAFLYQALPEEQQLQITKHKTAKAIWDALKTRHIGEVRVQQARLQTLKSEFEMLHMKEDETIDAFTTKLTTLVNKAASLGHTIEDEELVRKLLNAVPDRYLQIVASIEQYSDLDEMTLEEAIGRLKTYEERIKFKKGKQVNNQDKLMFTRHENKGKYFRGRGRGKPKFSQGRNHENFKEERKEENSHRNYNRNNFKKTNYDTSKLRCYECKKLGHIAPKCPLRTNTNEQSNLVEEDLEPTLLMAILEVEEQEVSLHKNDVGYKETNMDSLWYLDNGASNHMTGVREYFKDLDEDVSGNVRFGDGSYIEIKGKGSIVIECDDRKQRIISQVYYIPDLKSNLLSLGQFTEIGCKVVMEDDELRLYDMNHKIFMKVTRQNNRLYKANLRIGTPVCLLANLKEDTWLWHARLGHLNFESLKTMAQRNLVHGIPAIKHTTQVCDVCLIGKHSRAPFPKKAKARSTSPLDLVYGDLCGPITPPTPSGKKYIFLLVDDYSRYMWTYFLNTKDQAFDTFKEFKKSIENELRSHFRNVQKGSRRRIPLQIIRAICKENV</sequence>
<feature type="compositionally biased region" description="Basic residues" evidence="2">
    <location>
        <begin position="223"/>
        <end position="233"/>
    </location>
</feature>
<dbReference type="Proteomes" id="UP001151760">
    <property type="component" value="Unassembled WGS sequence"/>
</dbReference>
<dbReference type="Pfam" id="PF22936">
    <property type="entry name" value="Pol_BBD"/>
    <property type="match status" value="1"/>
</dbReference>
<dbReference type="Pfam" id="PF13976">
    <property type="entry name" value="gag_pre-integrs"/>
    <property type="match status" value="1"/>
</dbReference>
<dbReference type="SUPFAM" id="SSF53098">
    <property type="entry name" value="Ribonuclease H-like"/>
    <property type="match status" value="1"/>
</dbReference>
<dbReference type="InterPro" id="IPR054722">
    <property type="entry name" value="PolX-like_BBD"/>
</dbReference>
<keyword evidence="5" id="KW-1185">Reference proteome</keyword>
<evidence type="ECO:0000256" key="1">
    <source>
        <dbReference type="PROSITE-ProRule" id="PRU00047"/>
    </source>
</evidence>
<dbReference type="Gene3D" id="3.30.420.10">
    <property type="entry name" value="Ribonuclease H-like superfamily/Ribonuclease H"/>
    <property type="match status" value="1"/>
</dbReference>
<keyword evidence="1" id="KW-0479">Metal-binding</keyword>
<dbReference type="EMBL" id="BQNB010019175">
    <property type="protein sequence ID" value="GJT82519.1"/>
    <property type="molecule type" value="Genomic_DNA"/>
</dbReference>
<dbReference type="SUPFAM" id="SSF57756">
    <property type="entry name" value="Retrovirus zinc finger-like domains"/>
    <property type="match status" value="1"/>
</dbReference>
<feature type="region of interest" description="Disordered" evidence="2">
    <location>
        <begin position="223"/>
        <end position="264"/>
    </location>
</feature>
<dbReference type="InterPro" id="IPR036875">
    <property type="entry name" value="Znf_CCHC_sf"/>
</dbReference>
<comment type="caution">
    <text evidence="4">The sequence shown here is derived from an EMBL/GenBank/DDBJ whole genome shotgun (WGS) entry which is preliminary data.</text>
</comment>
<dbReference type="Pfam" id="PF14223">
    <property type="entry name" value="Retrotran_gag_2"/>
    <property type="match status" value="1"/>
</dbReference>
<dbReference type="InterPro" id="IPR025724">
    <property type="entry name" value="GAG-pre-integrase_dom"/>
</dbReference>
<organism evidence="4 5">
    <name type="scientific">Tanacetum coccineum</name>
    <dbReference type="NCBI Taxonomy" id="301880"/>
    <lineage>
        <taxon>Eukaryota</taxon>
        <taxon>Viridiplantae</taxon>
        <taxon>Streptophyta</taxon>
        <taxon>Embryophyta</taxon>
        <taxon>Tracheophyta</taxon>
        <taxon>Spermatophyta</taxon>
        <taxon>Magnoliopsida</taxon>
        <taxon>eudicotyledons</taxon>
        <taxon>Gunneridae</taxon>
        <taxon>Pentapetalae</taxon>
        <taxon>asterids</taxon>
        <taxon>campanulids</taxon>
        <taxon>Asterales</taxon>
        <taxon>Asteraceae</taxon>
        <taxon>Asteroideae</taxon>
        <taxon>Anthemideae</taxon>
        <taxon>Anthemidinae</taxon>
        <taxon>Tanacetum</taxon>
    </lineage>
</organism>
<proteinExistence type="predicted"/>
<evidence type="ECO:0000313" key="5">
    <source>
        <dbReference type="Proteomes" id="UP001151760"/>
    </source>
</evidence>
<evidence type="ECO:0000313" key="4">
    <source>
        <dbReference type="EMBL" id="GJT82519.1"/>
    </source>
</evidence>